<evidence type="ECO:0000256" key="3">
    <source>
        <dbReference type="RuleBase" id="RU362119"/>
    </source>
</evidence>
<keyword evidence="3" id="KW-0378">Hydrolase</keyword>
<sequence>MESSNTVTILHYNDVYNIEPRTQEPVGGAARFSSVIKSMASLHPLVLFSGDIFSPSLLSTYTKGAQMVPVLNEVGTHCAVFGNHDFDYGLEVLSERVAETNFPWLMSNVIDNETGRPLGDGKITHVVDWAGKRIGLVGLVEQEWLETLATINPSEVTFIDFVEAGRKLGAQLKQEGCDYVIALTHMRSPNDARLAENCPEIDLVLGGHDHVYEVRQFDGRYVIKSGTDFRQLSKITLKFNSGPNVEVNVEEINVTSDVEEDPVLVRQLEKYLAMMEGKKEEVLGEFAVELDGRFESIRRQETNLGNWICDVVLAATGADLALINSGTLRSDRIHPPGPFTLADLVSIVPMQDPLVVLHVTGEDILEALENAVSQYPKLEGRFAQLSGVSFAFDPDAPPRSRVARDLVKIGDEYLRPDHTYTLATKTYVHSGCDGYTMFKDAKVLVSDEECPELGLAIQNHFQAIKMRLGKTKRPSKHRQSLVTLSRRHSLVKMLDGEELDGPSPLKRHGGMGGGDAGGQQPSAKPMLTRRASLDDLEYETCLLAPKVERRIVKINPQVITSIVTFNKFKPR</sequence>
<dbReference type="GO" id="GO:0016787">
    <property type="term" value="F:hydrolase activity"/>
    <property type="evidence" value="ECO:0007669"/>
    <property type="project" value="UniProtKB-KW"/>
</dbReference>
<feature type="domain" description="Calcineurin-like phosphoesterase" evidence="5">
    <location>
        <begin position="8"/>
        <end position="212"/>
    </location>
</feature>
<dbReference type="Gene3D" id="3.60.21.10">
    <property type="match status" value="1"/>
</dbReference>
<dbReference type="InterPro" id="IPR029052">
    <property type="entry name" value="Metallo-depent_PP-like"/>
</dbReference>
<dbReference type="InterPro" id="IPR041821">
    <property type="entry name" value="CG11883_N"/>
</dbReference>
<evidence type="ECO:0000256" key="2">
    <source>
        <dbReference type="ARBA" id="ARBA00022729"/>
    </source>
</evidence>
<dbReference type="PANTHER" id="PTHR11575">
    <property type="entry name" value="5'-NUCLEOTIDASE-RELATED"/>
    <property type="match status" value="1"/>
</dbReference>
<dbReference type="SUPFAM" id="SSF56300">
    <property type="entry name" value="Metallo-dependent phosphatases"/>
    <property type="match status" value="1"/>
</dbReference>
<dbReference type="Proteomes" id="UP001558652">
    <property type="component" value="Unassembled WGS sequence"/>
</dbReference>
<evidence type="ECO:0000259" key="5">
    <source>
        <dbReference type="Pfam" id="PF00149"/>
    </source>
</evidence>
<evidence type="ECO:0000313" key="8">
    <source>
        <dbReference type="Proteomes" id="UP001558652"/>
    </source>
</evidence>
<dbReference type="GO" id="GO:0000166">
    <property type="term" value="F:nucleotide binding"/>
    <property type="evidence" value="ECO:0007669"/>
    <property type="project" value="UniProtKB-KW"/>
</dbReference>
<name>A0ABD0YE47_9HEMI</name>
<keyword evidence="8" id="KW-1185">Reference proteome</keyword>
<protein>
    <submittedName>
        <fullName evidence="7">Uncharacterized protein</fullName>
    </submittedName>
</protein>
<gene>
    <name evidence="7" type="ORF">AAG570_007340</name>
</gene>
<dbReference type="Gene3D" id="3.90.780.10">
    <property type="entry name" value="5'-Nucleotidase, C-terminal domain"/>
    <property type="match status" value="1"/>
</dbReference>
<accession>A0ABD0YE47</accession>
<evidence type="ECO:0000313" key="7">
    <source>
        <dbReference type="EMBL" id="KAL1115309.1"/>
    </source>
</evidence>
<keyword evidence="2" id="KW-0732">Signal</keyword>
<comment type="caution">
    <text evidence="7">The sequence shown here is derived from an EMBL/GenBank/DDBJ whole genome shotgun (WGS) entry which is preliminary data.</text>
</comment>
<dbReference type="EMBL" id="JBFDAA010000020">
    <property type="protein sequence ID" value="KAL1115309.1"/>
    <property type="molecule type" value="Genomic_DNA"/>
</dbReference>
<evidence type="ECO:0000256" key="1">
    <source>
        <dbReference type="ARBA" id="ARBA00006654"/>
    </source>
</evidence>
<feature type="domain" description="5'-Nucleotidase C-terminal" evidence="6">
    <location>
        <begin position="284"/>
        <end position="440"/>
    </location>
</feature>
<dbReference type="PANTHER" id="PTHR11575:SF48">
    <property type="entry name" value="5'-NUCLEOTIDASE"/>
    <property type="match status" value="1"/>
</dbReference>
<dbReference type="InterPro" id="IPR008334">
    <property type="entry name" value="5'-Nucleotdase_C"/>
</dbReference>
<comment type="similarity">
    <text evidence="1 3">Belongs to the 5'-nucleotidase family.</text>
</comment>
<dbReference type="AlphaFoldDB" id="A0ABD0YE47"/>
<dbReference type="SUPFAM" id="SSF55816">
    <property type="entry name" value="5'-nucleotidase (syn. UDP-sugar hydrolase), C-terminal domain"/>
    <property type="match status" value="1"/>
</dbReference>
<evidence type="ECO:0000256" key="4">
    <source>
        <dbReference type="SAM" id="MobiDB-lite"/>
    </source>
</evidence>
<dbReference type="CDD" id="cd07406">
    <property type="entry name" value="MPP_CG11883_N"/>
    <property type="match status" value="1"/>
</dbReference>
<reference evidence="7 8" key="1">
    <citation type="submission" date="2024-07" db="EMBL/GenBank/DDBJ databases">
        <title>Chromosome-level genome assembly of the water stick insect Ranatra chinensis (Heteroptera: Nepidae).</title>
        <authorList>
            <person name="Liu X."/>
        </authorList>
    </citation>
    <scope>NUCLEOTIDE SEQUENCE [LARGE SCALE GENOMIC DNA]</scope>
    <source>
        <strain evidence="7">Cailab_2021Rc</strain>
        <tissue evidence="7">Muscle</tissue>
    </source>
</reference>
<feature type="region of interest" description="Disordered" evidence="4">
    <location>
        <begin position="495"/>
        <end position="525"/>
    </location>
</feature>
<organism evidence="7 8">
    <name type="scientific">Ranatra chinensis</name>
    <dbReference type="NCBI Taxonomy" id="642074"/>
    <lineage>
        <taxon>Eukaryota</taxon>
        <taxon>Metazoa</taxon>
        <taxon>Ecdysozoa</taxon>
        <taxon>Arthropoda</taxon>
        <taxon>Hexapoda</taxon>
        <taxon>Insecta</taxon>
        <taxon>Pterygota</taxon>
        <taxon>Neoptera</taxon>
        <taxon>Paraneoptera</taxon>
        <taxon>Hemiptera</taxon>
        <taxon>Heteroptera</taxon>
        <taxon>Panheteroptera</taxon>
        <taxon>Nepomorpha</taxon>
        <taxon>Nepidae</taxon>
        <taxon>Ranatrinae</taxon>
        <taxon>Ranatra</taxon>
    </lineage>
</organism>
<proteinExistence type="inferred from homology"/>
<dbReference type="PRINTS" id="PR01607">
    <property type="entry name" value="APYRASEFAMLY"/>
</dbReference>
<evidence type="ECO:0000259" key="6">
    <source>
        <dbReference type="Pfam" id="PF02872"/>
    </source>
</evidence>
<keyword evidence="3" id="KW-0547">Nucleotide-binding</keyword>
<dbReference type="InterPro" id="IPR036907">
    <property type="entry name" value="5'-Nucleotdase_C_sf"/>
</dbReference>
<dbReference type="Pfam" id="PF00149">
    <property type="entry name" value="Metallophos"/>
    <property type="match status" value="1"/>
</dbReference>
<dbReference type="Pfam" id="PF02872">
    <property type="entry name" value="5_nucleotid_C"/>
    <property type="match status" value="1"/>
</dbReference>
<dbReference type="InterPro" id="IPR004843">
    <property type="entry name" value="Calcineurin-like_PHP"/>
</dbReference>
<dbReference type="InterPro" id="IPR006179">
    <property type="entry name" value="5_nucleotidase/apyrase"/>
</dbReference>